<dbReference type="Gene3D" id="3.90.1150.10">
    <property type="entry name" value="Aspartate Aminotransferase, domain 1"/>
    <property type="match status" value="1"/>
</dbReference>
<sequence>MMKSSLTRPTAGAGRESLSQAKTKGATSHPCTGLNAKAGHIYEIINTSKGFYYSPVDPKYRSLMNIPFRIGGAAGNEELESKFVAGALQLGMIGLKGHRSVGGIRASLYNAITMEETMKLGDYMKDFFEKNADY</sequence>
<dbReference type="GO" id="GO:0030170">
    <property type="term" value="F:pyridoxal phosphate binding"/>
    <property type="evidence" value="ECO:0007669"/>
    <property type="project" value="TreeGrafter"/>
</dbReference>
<dbReference type="PANTHER" id="PTHR43247">
    <property type="entry name" value="PHOSPHOSERINE AMINOTRANSFERASE"/>
    <property type="match status" value="1"/>
</dbReference>
<gene>
    <name evidence="13" type="primary">PSAT1</name>
    <name evidence="13" type="ORF">Tcan_16467</name>
</gene>
<dbReference type="InterPro" id="IPR015422">
    <property type="entry name" value="PyrdxlP-dep_Trfase_small"/>
</dbReference>
<dbReference type="PANTHER" id="PTHR43247:SF1">
    <property type="entry name" value="PHOSPHOSERINE AMINOTRANSFERASE"/>
    <property type="match status" value="1"/>
</dbReference>
<dbReference type="OMA" id="MEWIKSC"/>
<feature type="compositionally biased region" description="Polar residues" evidence="12">
    <location>
        <begin position="17"/>
        <end position="29"/>
    </location>
</feature>
<comment type="catalytic activity">
    <reaction evidence="11">
        <text>O-phospho-L-serine + 2-oxoglutarate = 3-phosphooxypyruvate + L-glutamate</text>
        <dbReference type="Rhea" id="RHEA:14329"/>
        <dbReference type="ChEBI" id="CHEBI:16810"/>
        <dbReference type="ChEBI" id="CHEBI:18110"/>
        <dbReference type="ChEBI" id="CHEBI:29985"/>
        <dbReference type="ChEBI" id="CHEBI:57524"/>
        <dbReference type="EC" id="2.6.1.52"/>
    </reaction>
</comment>
<keyword evidence="6" id="KW-0028">Amino-acid biosynthesis</keyword>
<evidence type="ECO:0000313" key="13">
    <source>
        <dbReference type="EMBL" id="KHN86249.1"/>
    </source>
</evidence>
<dbReference type="Proteomes" id="UP000031036">
    <property type="component" value="Unassembled WGS sequence"/>
</dbReference>
<protein>
    <recommendedName>
        <fullName evidence="4">phosphoserine transaminase</fullName>
        <ecNumber evidence="4">2.6.1.52</ecNumber>
    </recommendedName>
</protein>
<evidence type="ECO:0000256" key="10">
    <source>
        <dbReference type="ARBA" id="ARBA00047630"/>
    </source>
</evidence>
<keyword evidence="8" id="KW-0663">Pyridoxal phosphate</keyword>
<evidence type="ECO:0000256" key="3">
    <source>
        <dbReference type="ARBA" id="ARBA00006904"/>
    </source>
</evidence>
<comment type="similarity">
    <text evidence="3">Belongs to the class-V pyridoxal-phosphate-dependent aminotransferase family. SerC subfamily.</text>
</comment>
<proteinExistence type="inferred from homology"/>
<dbReference type="GO" id="GO:0006564">
    <property type="term" value="P:L-serine biosynthetic process"/>
    <property type="evidence" value="ECO:0007669"/>
    <property type="project" value="UniProtKB-KW"/>
</dbReference>
<keyword evidence="14" id="KW-1185">Reference proteome</keyword>
<evidence type="ECO:0000256" key="1">
    <source>
        <dbReference type="ARBA" id="ARBA00001933"/>
    </source>
</evidence>
<keyword evidence="9" id="KW-0718">Serine biosynthesis</keyword>
<evidence type="ECO:0000256" key="5">
    <source>
        <dbReference type="ARBA" id="ARBA00022576"/>
    </source>
</evidence>
<dbReference type="EMBL" id="JPKZ01000637">
    <property type="protein sequence ID" value="KHN86249.1"/>
    <property type="molecule type" value="Genomic_DNA"/>
</dbReference>
<keyword evidence="7 13" id="KW-0808">Transferase</keyword>
<evidence type="ECO:0000256" key="11">
    <source>
        <dbReference type="ARBA" id="ARBA00049007"/>
    </source>
</evidence>
<evidence type="ECO:0000256" key="12">
    <source>
        <dbReference type="SAM" id="MobiDB-lite"/>
    </source>
</evidence>
<dbReference type="FunFam" id="3.90.1150.10:FF:000006">
    <property type="entry name" value="Phosphoserine aminotransferase"/>
    <property type="match status" value="1"/>
</dbReference>
<evidence type="ECO:0000256" key="4">
    <source>
        <dbReference type="ARBA" id="ARBA00013030"/>
    </source>
</evidence>
<dbReference type="SUPFAM" id="SSF53383">
    <property type="entry name" value="PLP-dependent transferases"/>
    <property type="match status" value="1"/>
</dbReference>
<comment type="catalytic activity">
    <reaction evidence="10">
        <text>4-(phosphooxy)-L-threonine + 2-oxoglutarate = (R)-3-hydroxy-2-oxo-4-phosphooxybutanoate + L-glutamate</text>
        <dbReference type="Rhea" id="RHEA:16573"/>
        <dbReference type="ChEBI" id="CHEBI:16810"/>
        <dbReference type="ChEBI" id="CHEBI:29985"/>
        <dbReference type="ChEBI" id="CHEBI:58452"/>
        <dbReference type="ChEBI" id="CHEBI:58538"/>
        <dbReference type="EC" id="2.6.1.52"/>
    </reaction>
</comment>
<dbReference type="AlphaFoldDB" id="A0A0B2VXY4"/>
<evidence type="ECO:0000256" key="8">
    <source>
        <dbReference type="ARBA" id="ARBA00022898"/>
    </source>
</evidence>
<name>A0A0B2VXY4_TOXCA</name>
<evidence type="ECO:0000313" key="14">
    <source>
        <dbReference type="Proteomes" id="UP000031036"/>
    </source>
</evidence>
<reference evidence="13 14" key="1">
    <citation type="submission" date="2014-11" db="EMBL/GenBank/DDBJ databases">
        <title>Genetic blueprint of the zoonotic pathogen Toxocara canis.</title>
        <authorList>
            <person name="Zhu X.-Q."/>
            <person name="Korhonen P.K."/>
            <person name="Cai H."/>
            <person name="Young N.D."/>
            <person name="Nejsum P."/>
            <person name="von Samson-Himmelstjerna G."/>
            <person name="Boag P.R."/>
            <person name="Tan P."/>
            <person name="Li Q."/>
            <person name="Min J."/>
            <person name="Yang Y."/>
            <person name="Wang X."/>
            <person name="Fang X."/>
            <person name="Hall R.S."/>
            <person name="Hofmann A."/>
            <person name="Sternberg P.W."/>
            <person name="Jex A.R."/>
            <person name="Gasser R.B."/>
        </authorList>
    </citation>
    <scope>NUCLEOTIDE SEQUENCE [LARGE SCALE GENOMIC DNA]</scope>
    <source>
        <strain evidence="13">PN_DK_2014</strain>
    </source>
</reference>
<comment type="caution">
    <text evidence="13">The sequence shown here is derived from an EMBL/GenBank/DDBJ whole genome shotgun (WGS) entry which is preliminary data.</text>
</comment>
<comment type="pathway">
    <text evidence="2">Amino-acid biosynthesis; L-serine biosynthesis; L-serine from 3-phospho-D-glycerate: step 2/3.</text>
</comment>
<dbReference type="STRING" id="6265.A0A0B2VXY4"/>
<dbReference type="InterPro" id="IPR015424">
    <property type="entry name" value="PyrdxlP-dep_Trfase"/>
</dbReference>
<evidence type="ECO:0000256" key="7">
    <source>
        <dbReference type="ARBA" id="ARBA00022679"/>
    </source>
</evidence>
<evidence type="ECO:0000256" key="9">
    <source>
        <dbReference type="ARBA" id="ARBA00023299"/>
    </source>
</evidence>
<dbReference type="GO" id="GO:0004648">
    <property type="term" value="F:O-phospho-L-serine:2-oxoglutarate aminotransferase activity"/>
    <property type="evidence" value="ECO:0007669"/>
    <property type="project" value="UniProtKB-EC"/>
</dbReference>
<dbReference type="OrthoDB" id="1703350at2759"/>
<accession>A0A0B2VXY4</accession>
<dbReference type="GO" id="GO:0005737">
    <property type="term" value="C:cytoplasm"/>
    <property type="evidence" value="ECO:0007669"/>
    <property type="project" value="TreeGrafter"/>
</dbReference>
<dbReference type="InterPro" id="IPR022278">
    <property type="entry name" value="Pser_aminoTfrase"/>
</dbReference>
<comment type="cofactor">
    <cofactor evidence="1">
        <name>pyridoxal 5'-phosphate</name>
        <dbReference type="ChEBI" id="CHEBI:597326"/>
    </cofactor>
</comment>
<feature type="region of interest" description="Disordered" evidence="12">
    <location>
        <begin position="1"/>
        <end position="29"/>
    </location>
</feature>
<keyword evidence="5 13" id="KW-0032">Aminotransferase</keyword>
<evidence type="ECO:0000256" key="2">
    <source>
        <dbReference type="ARBA" id="ARBA00005099"/>
    </source>
</evidence>
<organism evidence="13 14">
    <name type="scientific">Toxocara canis</name>
    <name type="common">Canine roundworm</name>
    <dbReference type="NCBI Taxonomy" id="6265"/>
    <lineage>
        <taxon>Eukaryota</taxon>
        <taxon>Metazoa</taxon>
        <taxon>Ecdysozoa</taxon>
        <taxon>Nematoda</taxon>
        <taxon>Chromadorea</taxon>
        <taxon>Rhabditida</taxon>
        <taxon>Spirurina</taxon>
        <taxon>Ascaridomorpha</taxon>
        <taxon>Ascaridoidea</taxon>
        <taxon>Toxocaridae</taxon>
        <taxon>Toxocara</taxon>
    </lineage>
</organism>
<dbReference type="EC" id="2.6.1.52" evidence="4"/>
<evidence type="ECO:0000256" key="6">
    <source>
        <dbReference type="ARBA" id="ARBA00022605"/>
    </source>
</evidence>